<reference evidence="2 3" key="1">
    <citation type="journal article" date="2012" name="J. Bacteriol.">
        <title>Draft Genome Sequence of Mesorhizobium alhagi CCNWXJ12-2T, a Novel Salt-Resistant Species Isolated from the Desert of Northwestern China.</title>
        <authorList>
            <person name="Zhou M."/>
            <person name="Chen W."/>
            <person name="Chen H."/>
            <person name="Wei G."/>
        </authorList>
    </citation>
    <scope>NUCLEOTIDE SEQUENCE [LARGE SCALE GENOMIC DNA]</scope>
    <source>
        <strain evidence="2 3">CCNWXJ12-2</strain>
    </source>
</reference>
<name>H0HWJ5_9HYPH</name>
<dbReference type="Pfam" id="PF05016">
    <property type="entry name" value="ParE_toxin"/>
    <property type="match status" value="1"/>
</dbReference>
<keyword evidence="3" id="KW-1185">Reference proteome</keyword>
<dbReference type="Proteomes" id="UP000003250">
    <property type="component" value="Unassembled WGS sequence"/>
</dbReference>
<dbReference type="AlphaFoldDB" id="H0HWJ5"/>
<organism evidence="2 3">
    <name type="scientific">Mesorhizobium alhagi CCNWXJ12-2</name>
    <dbReference type="NCBI Taxonomy" id="1107882"/>
    <lineage>
        <taxon>Bacteria</taxon>
        <taxon>Pseudomonadati</taxon>
        <taxon>Pseudomonadota</taxon>
        <taxon>Alphaproteobacteria</taxon>
        <taxon>Hyphomicrobiales</taxon>
        <taxon>Phyllobacteriaceae</taxon>
        <taxon>Allomesorhizobium</taxon>
    </lineage>
</organism>
<protein>
    <submittedName>
        <fullName evidence="2">Plasmid stabilization system</fullName>
    </submittedName>
</protein>
<dbReference type="InterPro" id="IPR035093">
    <property type="entry name" value="RelE/ParE_toxin_dom_sf"/>
</dbReference>
<gene>
    <name evidence="2" type="ORF">MAXJ12_22782</name>
</gene>
<keyword evidence="1" id="KW-1277">Toxin-antitoxin system</keyword>
<evidence type="ECO:0000313" key="2">
    <source>
        <dbReference type="EMBL" id="EHK54868.1"/>
    </source>
</evidence>
<dbReference type="PATRIC" id="fig|1107882.3.peg.4445"/>
<proteinExistence type="predicted"/>
<dbReference type="Gene3D" id="3.30.2310.20">
    <property type="entry name" value="RelE-like"/>
    <property type="match status" value="1"/>
</dbReference>
<accession>H0HWJ5</accession>
<evidence type="ECO:0000256" key="1">
    <source>
        <dbReference type="ARBA" id="ARBA00022649"/>
    </source>
</evidence>
<dbReference type="EMBL" id="AHAM01000186">
    <property type="protein sequence ID" value="EHK54868.1"/>
    <property type="molecule type" value="Genomic_DNA"/>
</dbReference>
<dbReference type="InterPro" id="IPR007712">
    <property type="entry name" value="RelE/ParE_toxin"/>
</dbReference>
<evidence type="ECO:0000313" key="3">
    <source>
        <dbReference type="Proteomes" id="UP000003250"/>
    </source>
</evidence>
<sequence length="95" mass="10844">MNALVDYIAISSGSALVALRYVDRIQARCEKIGDAPHGGRQRNDLMPRLRTIPFERSAVIAYVIEDNKIRITNVFYGGRDFEAFLREAENQLEEE</sequence>